<evidence type="ECO:0000313" key="3">
    <source>
        <dbReference type="Proteomes" id="UP000240760"/>
    </source>
</evidence>
<gene>
    <name evidence="2" type="ORF">M440DRAFT_324268</name>
</gene>
<feature type="region of interest" description="Disordered" evidence="1">
    <location>
        <begin position="1"/>
        <end position="25"/>
    </location>
</feature>
<organism evidence="2 3">
    <name type="scientific">Trichoderma longibrachiatum ATCC 18648</name>
    <dbReference type="NCBI Taxonomy" id="983965"/>
    <lineage>
        <taxon>Eukaryota</taxon>
        <taxon>Fungi</taxon>
        <taxon>Dikarya</taxon>
        <taxon>Ascomycota</taxon>
        <taxon>Pezizomycotina</taxon>
        <taxon>Sordariomycetes</taxon>
        <taxon>Hypocreomycetidae</taxon>
        <taxon>Hypocreales</taxon>
        <taxon>Hypocreaceae</taxon>
        <taxon>Trichoderma</taxon>
    </lineage>
</organism>
<sequence>MFPTVSSRAEKDCETQKQRQSLHDDAAKTWLKLEAGCGVAREEGRRKLTMHGKNGDDGGGEKSTTARK</sequence>
<keyword evidence="3" id="KW-1185">Reference proteome</keyword>
<feature type="compositionally biased region" description="Basic and acidic residues" evidence="1">
    <location>
        <begin position="8"/>
        <end position="25"/>
    </location>
</feature>
<feature type="region of interest" description="Disordered" evidence="1">
    <location>
        <begin position="43"/>
        <end position="68"/>
    </location>
</feature>
<dbReference type="EMBL" id="KZ679133">
    <property type="protein sequence ID" value="PTB75511.1"/>
    <property type="molecule type" value="Genomic_DNA"/>
</dbReference>
<evidence type="ECO:0000256" key="1">
    <source>
        <dbReference type="SAM" id="MobiDB-lite"/>
    </source>
</evidence>
<evidence type="ECO:0000313" key="2">
    <source>
        <dbReference type="EMBL" id="PTB75511.1"/>
    </source>
</evidence>
<proteinExistence type="predicted"/>
<name>A0A2T4C1R4_TRILO</name>
<dbReference type="Proteomes" id="UP000240760">
    <property type="component" value="Unassembled WGS sequence"/>
</dbReference>
<dbReference type="AlphaFoldDB" id="A0A2T4C1R4"/>
<accession>A0A2T4C1R4</accession>
<protein>
    <submittedName>
        <fullName evidence="2">Uncharacterized protein</fullName>
    </submittedName>
</protein>
<reference evidence="2 3" key="1">
    <citation type="submission" date="2016-07" db="EMBL/GenBank/DDBJ databases">
        <title>Multiple horizontal gene transfer events from other fungi enriched the ability of initially mycotrophic Trichoderma (Ascomycota) to feed on dead plant biomass.</title>
        <authorList>
            <consortium name="DOE Joint Genome Institute"/>
            <person name="Aerts A."/>
            <person name="Atanasova L."/>
            <person name="Chenthamara K."/>
            <person name="Zhang J."/>
            <person name="Grujic M."/>
            <person name="Henrissat B."/>
            <person name="Kuo A."/>
            <person name="Salamov A."/>
            <person name="Lipzen A."/>
            <person name="Labutti K."/>
            <person name="Barry K."/>
            <person name="Miao Y."/>
            <person name="Rahimi M.J."/>
            <person name="Shen Q."/>
            <person name="Grigoriev I.V."/>
            <person name="Kubicek C.P."/>
            <person name="Druzhinina I.S."/>
        </authorList>
    </citation>
    <scope>NUCLEOTIDE SEQUENCE [LARGE SCALE GENOMIC DNA]</scope>
    <source>
        <strain evidence="2 3">ATCC 18648</strain>
    </source>
</reference>